<reference evidence="2" key="1">
    <citation type="journal article" date="2019" name="Int. J. Syst. Evol. Microbiol.">
        <title>The Global Catalogue of Microorganisms (GCM) 10K type strain sequencing project: providing services to taxonomists for standard genome sequencing and annotation.</title>
        <authorList>
            <consortium name="The Broad Institute Genomics Platform"/>
            <consortium name="The Broad Institute Genome Sequencing Center for Infectious Disease"/>
            <person name="Wu L."/>
            <person name="Ma J."/>
        </authorList>
    </citation>
    <scope>NUCLEOTIDE SEQUENCE [LARGE SCALE GENOMIC DNA]</scope>
    <source>
        <strain evidence="2">CGMCC 4.1622</strain>
    </source>
</reference>
<evidence type="ECO:0000313" key="2">
    <source>
        <dbReference type="Proteomes" id="UP001596066"/>
    </source>
</evidence>
<sequence length="647" mass="71356">MSDTGDTTWIGTATGQTHTGSGTQNIYYVTAEGLHRRGADPLRMALDRRRWLSSRFVPPSRYGDAVGLLEDPGTAVLVSGVPGSGGRTAGVVLLHRMGRDADPFREVALDDKRDEPAVLADGERVLIDLSSVSEQDLVGAQVQVKSYWNKVERCGGRLAVVLPRQREHFIESDLRQLLVRIGRPDGGAVMARHLLWAGIEVPLPELRRSALGKVLERSSMADLQRLSELVAEARSLGGAFGLWARKAVDALRERGPEVAGDIAALTDGRQRALLFTAAMLDEGPADAAFQLSADLLTKLGHPEDDRPRLDRTDLTQRLRELKVEVNERRIHFEALAYGPAVRSHFWLYYPDLRTSFGAWVDEAVRDTRSLEPADRRTLVSRYTEQALRVGDVGTLTDLVESWAKETRFLPEALSVLDQGLRDEQAGAAFRTKIYSWSMDPRLHPNLVRGLARICSDVMAVHHPDQALVRLHQLARREAGSQRDARAALLELVRRDRRLYRLLLGRLRDGMDRAEPWRPDAGIFVELVVPPPTNVRRDDVVGAWRGALTVVDAGEWAPGVKAWLSAARQEPDGGSRLVGILIEAAGGSLRVLSHLYLLADTWAAEPDDTPGLVDRAAVAALFRREIDRAQGIEPFDLASAGATEGSSR</sequence>
<comment type="caution">
    <text evidence="1">The sequence shown here is derived from an EMBL/GenBank/DDBJ whole genome shotgun (WGS) entry which is preliminary data.</text>
</comment>
<protein>
    <submittedName>
        <fullName evidence="1">Uncharacterized protein</fullName>
    </submittedName>
</protein>
<proteinExistence type="predicted"/>
<dbReference type="RefSeq" id="WP_346140665.1">
    <property type="nucleotide sequence ID" value="NZ_BAAAUA010000002.1"/>
</dbReference>
<organism evidence="1 2">
    <name type="scientific">Kitasatospora cinereorecta</name>
    <dbReference type="NCBI Taxonomy" id="285560"/>
    <lineage>
        <taxon>Bacteria</taxon>
        <taxon>Bacillati</taxon>
        <taxon>Actinomycetota</taxon>
        <taxon>Actinomycetes</taxon>
        <taxon>Kitasatosporales</taxon>
        <taxon>Streptomycetaceae</taxon>
        <taxon>Kitasatospora</taxon>
    </lineage>
</organism>
<name>A0ABW0VDC3_9ACTN</name>
<gene>
    <name evidence="1" type="ORF">ACFPZF_13935</name>
</gene>
<accession>A0ABW0VDC3</accession>
<dbReference type="Proteomes" id="UP001596066">
    <property type="component" value="Unassembled WGS sequence"/>
</dbReference>
<evidence type="ECO:0000313" key="1">
    <source>
        <dbReference type="EMBL" id="MFC5642445.1"/>
    </source>
</evidence>
<dbReference type="EMBL" id="JBHSOC010000019">
    <property type="protein sequence ID" value="MFC5642445.1"/>
    <property type="molecule type" value="Genomic_DNA"/>
</dbReference>
<keyword evidence="2" id="KW-1185">Reference proteome</keyword>